<dbReference type="PANTHER" id="PTHR10544">
    <property type="entry name" value="60S RIBOSOMAL PROTEIN L28"/>
    <property type="match status" value="1"/>
</dbReference>
<dbReference type="AlphaFoldDB" id="A0A6T5Y454"/>
<comment type="similarity">
    <text evidence="1">Belongs to the eukaryotic ribosomal protein eL28 family.</text>
</comment>
<evidence type="ECO:0000313" key="5">
    <source>
        <dbReference type="EMBL" id="CAD8962285.1"/>
    </source>
</evidence>
<keyword evidence="2" id="KW-0689">Ribosomal protein</keyword>
<evidence type="ECO:0000256" key="3">
    <source>
        <dbReference type="ARBA" id="ARBA00023274"/>
    </source>
</evidence>
<organism evidence="5">
    <name type="scientific">Thalassionema nitzschioides</name>
    <dbReference type="NCBI Taxonomy" id="33649"/>
    <lineage>
        <taxon>Eukaryota</taxon>
        <taxon>Sar</taxon>
        <taxon>Stramenopiles</taxon>
        <taxon>Ochrophyta</taxon>
        <taxon>Bacillariophyta</taxon>
        <taxon>Fragilariophyceae</taxon>
        <taxon>Fragilariophycidae</taxon>
        <taxon>Thalassionemales</taxon>
        <taxon>Thalassionemataceae</taxon>
        <taxon>Thalassionema</taxon>
    </lineage>
</organism>
<dbReference type="EMBL" id="HBFY01003117">
    <property type="protein sequence ID" value="CAD8962285.1"/>
    <property type="molecule type" value="Transcribed_RNA"/>
</dbReference>
<reference evidence="5" key="1">
    <citation type="submission" date="2021-01" db="EMBL/GenBank/DDBJ databases">
        <authorList>
            <person name="Corre E."/>
            <person name="Pelletier E."/>
            <person name="Niang G."/>
            <person name="Scheremetjew M."/>
            <person name="Finn R."/>
            <person name="Kale V."/>
            <person name="Holt S."/>
            <person name="Cochrane G."/>
            <person name="Meng A."/>
            <person name="Brown T."/>
            <person name="Cohen L."/>
        </authorList>
    </citation>
    <scope>NUCLEOTIDE SEQUENCE</scope>
</reference>
<dbReference type="GO" id="GO:0006412">
    <property type="term" value="P:translation"/>
    <property type="evidence" value="ECO:0007669"/>
    <property type="project" value="InterPro"/>
</dbReference>
<protein>
    <recommendedName>
        <fullName evidence="4">Ribosomal eL28/Mak16 domain-containing protein</fullName>
    </recommendedName>
</protein>
<evidence type="ECO:0000256" key="1">
    <source>
        <dbReference type="ARBA" id="ARBA00007926"/>
    </source>
</evidence>
<gene>
    <name evidence="5" type="ORF">TNIT0693_LOCUS1251</name>
</gene>
<dbReference type="InterPro" id="IPR029004">
    <property type="entry name" value="Ribosomal_eL28/Mak16"/>
</dbReference>
<evidence type="ECO:0000256" key="2">
    <source>
        <dbReference type="ARBA" id="ARBA00022980"/>
    </source>
</evidence>
<dbReference type="GO" id="GO:0005840">
    <property type="term" value="C:ribosome"/>
    <property type="evidence" value="ECO:0007669"/>
    <property type="project" value="UniProtKB-KW"/>
</dbReference>
<dbReference type="GO" id="GO:0003735">
    <property type="term" value="F:structural constituent of ribosome"/>
    <property type="evidence" value="ECO:0007669"/>
    <property type="project" value="InterPro"/>
</dbReference>
<name>A0A6T5Y454_9STRA</name>
<dbReference type="GO" id="GO:1990904">
    <property type="term" value="C:ribonucleoprotein complex"/>
    <property type="evidence" value="ECO:0007669"/>
    <property type="project" value="UniProtKB-KW"/>
</dbReference>
<accession>A0A6T5Y454</accession>
<evidence type="ECO:0000259" key="4">
    <source>
        <dbReference type="Pfam" id="PF01778"/>
    </source>
</evidence>
<sequence>MVQVPDSLVWELVKSNTCFMKKMNGQTKRSGSVKFSVEKGNVKSLSMFKYSGLANSKVTDVVCTDGNGAALITKTASKAHTKPSKGMVSTNINKDFRRVENVIEKQTISNYYRPDLKAAVLGKWTKVYQANRRAKGITKPIPVKKGRNSKN</sequence>
<keyword evidence="3" id="KW-0687">Ribonucleoprotein</keyword>
<dbReference type="InterPro" id="IPR002672">
    <property type="entry name" value="Ribosomal_eL28"/>
</dbReference>
<dbReference type="Gene3D" id="3.30.390.110">
    <property type="match status" value="1"/>
</dbReference>
<dbReference type="Pfam" id="PF01778">
    <property type="entry name" value="Ribosomal_L28e"/>
    <property type="match status" value="1"/>
</dbReference>
<feature type="domain" description="Ribosomal eL28/Mak16" evidence="4">
    <location>
        <begin position="8"/>
        <end position="129"/>
    </location>
</feature>
<proteinExistence type="inferred from homology"/>